<feature type="transmembrane region" description="Helical" evidence="8">
    <location>
        <begin position="157"/>
        <end position="177"/>
    </location>
</feature>
<evidence type="ECO:0000313" key="10">
    <source>
        <dbReference type="EMBL" id="RXH56956.1"/>
    </source>
</evidence>
<dbReference type="OrthoDB" id="112578at2"/>
<organism evidence="10 11">
    <name type="scientific">Granulicella sibirica</name>
    <dbReference type="NCBI Taxonomy" id="2479048"/>
    <lineage>
        <taxon>Bacteria</taxon>
        <taxon>Pseudomonadati</taxon>
        <taxon>Acidobacteriota</taxon>
        <taxon>Terriglobia</taxon>
        <taxon>Terriglobales</taxon>
        <taxon>Acidobacteriaceae</taxon>
        <taxon>Granulicella</taxon>
    </lineage>
</organism>
<proteinExistence type="inferred from homology"/>
<feature type="compositionally biased region" description="Basic and acidic residues" evidence="7">
    <location>
        <begin position="48"/>
        <end position="57"/>
    </location>
</feature>
<accession>A0A4Q0T5Q2</accession>
<comment type="similarity">
    <text evidence="2 6">Belongs to the cytochrome c oxidase subunit 3 family.</text>
</comment>
<feature type="transmembrane region" description="Helical" evidence="8">
    <location>
        <begin position="238"/>
        <end position="260"/>
    </location>
</feature>
<feature type="transmembrane region" description="Helical" evidence="8">
    <location>
        <begin position="197"/>
        <end position="226"/>
    </location>
</feature>
<reference evidence="11" key="2">
    <citation type="submission" date="2019-02" db="EMBL/GenBank/DDBJ databases">
        <title>Granulicella sibirica sp. nov., a psychrotolerant acidobacterium isolated from an organic soil layer in forested tundra, West Siberia.</title>
        <authorList>
            <person name="Oshkin I.Y."/>
            <person name="Kulichevskaya I.S."/>
            <person name="Rijpstra W.I.C."/>
            <person name="Sinninghe Damste J.S."/>
            <person name="Rakitin A.L."/>
            <person name="Ravin N.V."/>
            <person name="Dedysh S.N."/>
        </authorList>
    </citation>
    <scope>NUCLEOTIDE SEQUENCE [LARGE SCALE GENOMIC DNA]</scope>
    <source>
        <strain evidence="11">AF10</strain>
    </source>
</reference>
<dbReference type="InterPro" id="IPR000298">
    <property type="entry name" value="Cyt_c_oxidase-like_su3"/>
</dbReference>
<evidence type="ECO:0000313" key="11">
    <source>
        <dbReference type="Proteomes" id="UP000289437"/>
    </source>
</evidence>
<reference evidence="10 11" key="1">
    <citation type="submission" date="2018-11" db="EMBL/GenBank/DDBJ databases">
        <authorList>
            <person name="Mardanov A.V."/>
            <person name="Ravin N.V."/>
            <person name="Dedysh S.N."/>
        </authorList>
    </citation>
    <scope>NUCLEOTIDE SEQUENCE [LARGE SCALE GENOMIC DNA]</scope>
    <source>
        <strain evidence="10 11">AF10</strain>
    </source>
</reference>
<evidence type="ECO:0000259" key="9">
    <source>
        <dbReference type="PROSITE" id="PS50253"/>
    </source>
</evidence>
<evidence type="ECO:0000256" key="3">
    <source>
        <dbReference type="ARBA" id="ARBA00022692"/>
    </source>
</evidence>
<evidence type="ECO:0000256" key="2">
    <source>
        <dbReference type="ARBA" id="ARBA00010581"/>
    </source>
</evidence>
<evidence type="ECO:0000256" key="1">
    <source>
        <dbReference type="ARBA" id="ARBA00004141"/>
    </source>
</evidence>
<feature type="domain" description="Heme-copper oxidase subunit III family profile" evidence="9">
    <location>
        <begin position="66"/>
        <end position="261"/>
    </location>
</feature>
<dbReference type="InterPro" id="IPR013833">
    <property type="entry name" value="Cyt_c_oxidase_su3_a-hlx"/>
</dbReference>
<dbReference type="Gene3D" id="1.20.120.80">
    <property type="entry name" value="Cytochrome c oxidase, subunit III, four-helix bundle"/>
    <property type="match status" value="1"/>
</dbReference>
<evidence type="ECO:0000256" key="7">
    <source>
        <dbReference type="SAM" id="MobiDB-lite"/>
    </source>
</evidence>
<evidence type="ECO:0000256" key="6">
    <source>
        <dbReference type="RuleBase" id="RU003376"/>
    </source>
</evidence>
<feature type="transmembrane region" description="Helical" evidence="8">
    <location>
        <begin position="110"/>
        <end position="129"/>
    </location>
</feature>
<dbReference type="RefSeq" id="WP_128911201.1">
    <property type="nucleotide sequence ID" value="NZ_RDSM01000001.1"/>
</dbReference>
<feature type="region of interest" description="Disordered" evidence="7">
    <location>
        <begin position="1"/>
        <end position="57"/>
    </location>
</feature>
<dbReference type="CDD" id="cd00386">
    <property type="entry name" value="Heme_Cu_Oxidase_III_like"/>
    <property type="match status" value="1"/>
</dbReference>
<dbReference type="PROSITE" id="PS50253">
    <property type="entry name" value="COX3"/>
    <property type="match status" value="1"/>
</dbReference>
<dbReference type="Pfam" id="PF00510">
    <property type="entry name" value="COX3"/>
    <property type="match status" value="1"/>
</dbReference>
<keyword evidence="5 8" id="KW-0472">Membrane</keyword>
<feature type="compositionally biased region" description="Basic and acidic residues" evidence="7">
    <location>
        <begin position="9"/>
        <end position="35"/>
    </location>
</feature>
<name>A0A4Q0T5Q2_9BACT</name>
<dbReference type="Proteomes" id="UP000289437">
    <property type="component" value="Unassembled WGS sequence"/>
</dbReference>
<evidence type="ECO:0000256" key="8">
    <source>
        <dbReference type="SAM" id="Phobius"/>
    </source>
</evidence>
<evidence type="ECO:0000256" key="5">
    <source>
        <dbReference type="ARBA" id="ARBA00023136"/>
    </source>
</evidence>
<keyword evidence="4 8" id="KW-1133">Transmembrane helix</keyword>
<keyword evidence="11" id="KW-1185">Reference proteome</keyword>
<gene>
    <name evidence="10" type="ORF">GRAN_0266</name>
</gene>
<dbReference type="GO" id="GO:0019646">
    <property type="term" value="P:aerobic electron transport chain"/>
    <property type="evidence" value="ECO:0007669"/>
    <property type="project" value="InterPro"/>
</dbReference>
<dbReference type="PANTHER" id="PTHR11403:SF10">
    <property type="entry name" value="CYTOCHROME C OXIDASE"/>
    <property type="match status" value="1"/>
</dbReference>
<comment type="subcellular location">
    <subcellularLocation>
        <location evidence="6">Cell membrane</location>
        <topology evidence="6">Multi-pass membrane protein</topology>
    </subcellularLocation>
    <subcellularLocation>
        <location evidence="1">Membrane</location>
        <topology evidence="1">Multi-pass membrane protein</topology>
    </subcellularLocation>
</comment>
<dbReference type="SUPFAM" id="SSF81452">
    <property type="entry name" value="Cytochrome c oxidase subunit III-like"/>
    <property type="match status" value="1"/>
</dbReference>
<dbReference type="GO" id="GO:0004129">
    <property type="term" value="F:cytochrome-c oxidase activity"/>
    <property type="evidence" value="ECO:0007669"/>
    <property type="project" value="InterPro"/>
</dbReference>
<keyword evidence="3 6" id="KW-0812">Transmembrane</keyword>
<sequence>MPAIFTPTDTDRKRPHADDGDHGSGRRPPYDDGLKRTGGGGDNDNDNWNDRPAGRRGPREKLERYRLGLFFALAGDLMFFVAIISTFFVTKSSGHFDAYDRYINEWLPTAIPRILWLNTAVLFLSSVTVEMARRRMFHQFDVMEEWFGLGKPTAKRAMPWVIATIVLGIAFLLGQTVAWRQLAQEHVFLKSNPSSHFFYLITYTHAIHLLVGIAGLAMALVGLFASKQIENRQILVDCAAWYWHSMGFLWLFLFVLLAYFQ</sequence>
<dbReference type="InterPro" id="IPR024791">
    <property type="entry name" value="Cyt_c/ubiquinol_Oxase_su3"/>
</dbReference>
<dbReference type="EMBL" id="RDSM01000001">
    <property type="protein sequence ID" value="RXH56956.1"/>
    <property type="molecule type" value="Genomic_DNA"/>
</dbReference>
<dbReference type="GO" id="GO:0005886">
    <property type="term" value="C:plasma membrane"/>
    <property type="evidence" value="ECO:0007669"/>
    <property type="project" value="UniProtKB-SubCell"/>
</dbReference>
<dbReference type="AlphaFoldDB" id="A0A4Q0T5Q2"/>
<comment type="caution">
    <text evidence="10">The sequence shown here is derived from an EMBL/GenBank/DDBJ whole genome shotgun (WGS) entry which is preliminary data.</text>
</comment>
<evidence type="ECO:0000256" key="4">
    <source>
        <dbReference type="ARBA" id="ARBA00022989"/>
    </source>
</evidence>
<dbReference type="InterPro" id="IPR035973">
    <property type="entry name" value="Cyt_c_oxidase_su3-like_sf"/>
</dbReference>
<feature type="transmembrane region" description="Helical" evidence="8">
    <location>
        <begin position="65"/>
        <end position="90"/>
    </location>
</feature>
<dbReference type="PANTHER" id="PTHR11403">
    <property type="entry name" value="CYTOCHROME C OXIDASE SUBUNIT III"/>
    <property type="match status" value="1"/>
</dbReference>
<protein>
    <submittedName>
        <fullName evidence="10">Cytochrome c oxidase, subunit III</fullName>
    </submittedName>
</protein>